<name>D7BM15_ARCHD</name>
<feature type="signal peptide" evidence="2">
    <location>
        <begin position="1"/>
        <end position="32"/>
    </location>
</feature>
<dbReference type="OrthoDB" id="1016457at2"/>
<keyword evidence="2" id="KW-0378">Hydrolase</keyword>
<dbReference type="SUPFAM" id="SSF55816">
    <property type="entry name" value="5'-nucleotidase (syn. UDP-sugar hydrolase), C-terminal domain"/>
    <property type="match status" value="1"/>
</dbReference>
<dbReference type="Gene3D" id="3.90.780.10">
    <property type="entry name" value="5'-Nucleotidase, C-terminal domain"/>
    <property type="match status" value="1"/>
</dbReference>
<dbReference type="GO" id="GO:0009166">
    <property type="term" value="P:nucleotide catabolic process"/>
    <property type="evidence" value="ECO:0007669"/>
    <property type="project" value="InterPro"/>
</dbReference>
<dbReference type="GO" id="GO:0008253">
    <property type="term" value="F:5'-nucleotidase activity"/>
    <property type="evidence" value="ECO:0007669"/>
    <property type="project" value="TreeGrafter"/>
</dbReference>
<keyword evidence="1 2" id="KW-0732">Signal</keyword>
<dbReference type="InterPro" id="IPR013783">
    <property type="entry name" value="Ig-like_fold"/>
</dbReference>
<keyword evidence="4" id="KW-1133">Transmembrane helix</keyword>
<feature type="domain" description="Calcineurin-like phosphoesterase" evidence="5">
    <location>
        <begin position="61"/>
        <end position="259"/>
    </location>
</feature>
<dbReference type="GO" id="GO:0005975">
    <property type="term" value="P:carbohydrate metabolic process"/>
    <property type="evidence" value="ECO:0007669"/>
    <property type="project" value="UniProtKB-ARBA"/>
</dbReference>
<dbReference type="Gene3D" id="3.60.21.10">
    <property type="match status" value="1"/>
</dbReference>
<evidence type="ECO:0000313" key="8">
    <source>
        <dbReference type="Proteomes" id="UP000000376"/>
    </source>
</evidence>
<keyword evidence="2" id="KW-0547">Nucleotide-binding</keyword>
<dbReference type="Gene3D" id="2.60.40.10">
    <property type="entry name" value="Immunoglobulins"/>
    <property type="match status" value="1"/>
</dbReference>
<dbReference type="InterPro" id="IPR006179">
    <property type="entry name" value="5_nucleotidase/apyrase"/>
</dbReference>
<dbReference type="SUPFAM" id="SSF56300">
    <property type="entry name" value="Metallo-dependent phosphatases"/>
    <property type="match status" value="1"/>
</dbReference>
<evidence type="ECO:0000259" key="6">
    <source>
        <dbReference type="Pfam" id="PF02872"/>
    </source>
</evidence>
<organism evidence="7 8">
    <name type="scientific">Arcanobacterium haemolyticum (strain ATCC 9345 / DSM 20595 / CCM 5947 / CCUG 17215 / LMG 16163 / NBRC 15585 / NCTC 8452 / 11018)</name>
    <dbReference type="NCBI Taxonomy" id="644284"/>
    <lineage>
        <taxon>Bacteria</taxon>
        <taxon>Bacillati</taxon>
        <taxon>Actinomycetota</taxon>
        <taxon>Actinomycetes</taxon>
        <taxon>Actinomycetales</taxon>
        <taxon>Actinomycetaceae</taxon>
        <taxon>Arcanobacterium</taxon>
    </lineage>
</organism>
<evidence type="ECO:0000256" key="1">
    <source>
        <dbReference type="ARBA" id="ARBA00022729"/>
    </source>
</evidence>
<feature type="region of interest" description="Disordered" evidence="3">
    <location>
        <begin position="369"/>
        <end position="388"/>
    </location>
</feature>
<keyword evidence="8" id="KW-1185">Reference proteome</keyword>
<dbReference type="PANTHER" id="PTHR11575">
    <property type="entry name" value="5'-NUCLEOTIDASE-RELATED"/>
    <property type="match status" value="1"/>
</dbReference>
<dbReference type="InterPro" id="IPR004843">
    <property type="entry name" value="Calcineurin-like_PHP"/>
</dbReference>
<accession>D7BM15</accession>
<keyword evidence="4" id="KW-0472">Membrane</keyword>
<dbReference type="InterPro" id="IPR008334">
    <property type="entry name" value="5'-Nucleotdase_C"/>
</dbReference>
<evidence type="ECO:0000259" key="5">
    <source>
        <dbReference type="Pfam" id="PF00149"/>
    </source>
</evidence>
<keyword evidence="4" id="KW-0812">Transmembrane</keyword>
<evidence type="ECO:0000256" key="4">
    <source>
        <dbReference type="SAM" id="Phobius"/>
    </source>
</evidence>
<dbReference type="EMBL" id="CP002045">
    <property type="protein sequence ID" value="ADH91964.1"/>
    <property type="molecule type" value="Genomic_DNA"/>
</dbReference>
<feature type="domain" description="5'-Nucleotidase C-terminal" evidence="6">
    <location>
        <begin position="378"/>
        <end position="543"/>
    </location>
</feature>
<evidence type="ECO:0000256" key="2">
    <source>
        <dbReference type="RuleBase" id="RU362119"/>
    </source>
</evidence>
<dbReference type="InterPro" id="IPR029052">
    <property type="entry name" value="Metallo-depent_PP-like"/>
</dbReference>
<dbReference type="GO" id="GO:0030288">
    <property type="term" value="C:outer membrane-bounded periplasmic space"/>
    <property type="evidence" value="ECO:0007669"/>
    <property type="project" value="TreeGrafter"/>
</dbReference>
<dbReference type="GO" id="GO:0008768">
    <property type="term" value="F:UDP-sugar diphosphatase activity"/>
    <property type="evidence" value="ECO:0007669"/>
    <property type="project" value="TreeGrafter"/>
</dbReference>
<feature type="transmembrane region" description="Helical" evidence="4">
    <location>
        <begin position="733"/>
        <end position="751"/>
    </location>
</feature>
<dbReference type="RefSeq" id="WP_013169462.1">
    <property type="nucleotide sequence ID" value="NC_014218.1"/>
</dbReference>
<dbReference type="Pfam" id="PF02872">
    <property type="entry name" value="5_nucleotid_C"/>
    <property type="match status" value="1"/>
</dbReference>
<dbReference type="STRING" id="644284.Arch_0203"/>
<dbReference type="AlphaFoldDB" id="D7BM15"/>
<dbReference type="PRINTS" id="PR01607">
    <property type="entry name" value="APYRASEFAMLY"/>
</dbReference>
<dbReference type="HOGENOM" id="CLU_005854_5_0_11"/>
<proteinExistence type="inferred from homology"/>
<dbReference type="Pfam" id="PF00149">
    <property type="entry name" value="Metallophos"/>
    <property type="match status" value="1"/>
</dbReference>
<dbReference type="eggNOG" id="COG0737">
    <property type="taxonomic scope" value="Bacteria"/>
</dbReference>
<protein>
    <submittedName>
        <fullName evidence="7">LPXTG-motif cell wall anchor domain protein</fullName>
    </submittedName>
</protein>
<feature type="compositionally biased region" description="Basic and acidic residues" evidence="3">
    <location>
        <begin position="372"/>
        <end position="385"/>
    </location>
</feature>
<gene>
    <name evidence="7" type="ordered locus">Arch_0203</name>
</gene>
<dbReference type="KEGG" id="ahe:Arch_0203"/>
<feature type="compositionally biased region" description="Basic and acidic residues" evidence="3">
    <location>
        <begin position="694"/>
        <end position="720"/>
    </location>
</feature>
<dbReference type="Proteomes" id="UP000000376">
    <property type="component" value="Chromosome"/>
</dbReference>
<comment type="similarity">
    <text evidence="2">Belongs to the 5'-nucleotidase family.</text>
</comment>
<sequence length="756" mass="80321">MKRRFYARATVSTLSALALGTLGMTSVTTAFGVDTPEKAATEETEAAKEAPAAEGDKVIDFAVISDLHGHIENAASLAFEINKMREANADTHFISAGDNVGGSAYVSAVAKDEPTIEILKAMKLEVSAAGNHEFDQGAKDLAERIVPHFGDIPILAANAEGGNEAFKKDYVIKDYNGVKVAYIGTVTQGMPALVSPLAIEGITFKDPVETTNRIAEQLKDGKAENGEADVVVALMHEDLAYVKKLNKYVDLGFGGHSHNGQKDTTASGAAVCEPWNYGQSKTKDGDKSIENYSFVKAQIKIGADKKVTSSCDIVNVPKPTKQVPNKKNPKVMDTVLDTEHPNQDQVIKALYDEAAAKAKELGSAPVGYLSGDAKRATTGKDENRGTESPANNLIAEAFYQYGQTMNTKPAFGIMNAGGVRTDFIYKANTTDNPKDEDGLLTVGESNSVQPFGNAYAMIDLTGEQVYTMLEQQWKAEGSRRPVLNLGLSANVKYVFNPEAEQGKRILAVYVDDKLVPRDASTTYTIASNNFLLVGGDDFPVFKEGKNFIDTGVIDNAAFNKYVEKFQKDNPLKVDYTQRSFGVVMPKDVKPGETFTVKLSGLSHTSDEPKPETVTISIDGLGEWNAKVDTTPEATPIDGTGKAEVSITLPATTKAGKYTLKIATKGGEGSDSTIVYTDAITVPGADEAGTTPDGQDGKADAGKDGKTGAGKDGKTDADKNAKGKQLAKTGADGITTGLAGAMILLLVGATMASRKRA</sequence>
<dbReference type="PANTHER" id="PTHR11575:SF24">
    <property type="entry name" value="5'-NUCLEOTIDASE"/>
    <property type="match status" value="1"/>
</dbReference>
<evidence type="ECO:0000313" key="7">
    <source>
        <dbReference type="EMBL" id="ADH91964.1"/>
    </source>
</evidence>
<dbReference type="GO" id="GO:0000166">
    <property type="term" value="F:nucleotide binding"/>
    <property type="evidence" value="ECO:0007669"/>
    <property type="project" value="UniProtKB-KW"/>
</dbReference>
<dbReference type="InterPro" id="IPR036907">
    <property type="entry name" value="5'-Nucleotdase_C_sf"/>
</dbReference>
<evidence type="ECO:0000256" key="3">
    <source>
        <dbReference type="SAM" id="MobiDB-lite"/>
    </source>
</evidence>
<reference evidence="7 8" key="1">
    <citation type="journal article" date="2010" name="Stand. Genomic Sci.">
        <title>Complete genome sequence of Arcanobacterium haemolyticum type strain (11018).</title>
        <authorList>
            <person name="Yasawong M."/>
            <person name="Teshima H."/>
            <person name="Lapidus A."/>
            <person name="Nolan M."/>
            <person name="Lucas S."/>
            <person name="Glavina Del Rio T."/>
            <person name="Tice H."/>
            <person name="Cheng J."/>
            <person name="Bruce D."/>
            <person name="Detter C."/>
            <person name="Tapia R."/>
            <person name="Han C."/>
            <person name="Goodwin L."/>
            <person name="Pitluck S."/>
            <person name="Liolios K."/>
            <person name="Ivanova N."/>
            <person name="Mavromatis K."/>
            <person name="Mikhailova N."/>
            <person name="Pati A."/>
            <person name="Chen A."/>
            <person name="Palaniappan K."/>
            <person name="Land M."/>
            <person name="Hauser L."/>
            <person name="Chang Y."/>
            <person name="Jeffries C."/>
            <person name="Rohde M."/>
            <person name="Sikorski J."/>
            <person name="Pukall R."/>
            <person name="Goker M."/>
            <person name="Woyke T."/>
            <person name="Bristow J."/>
            <person name="Eisen J."/>
            <person name="Markowitz V."/>
            <person name="Hugenholtz P."/>
            <person name="Kyrpides N."/>
            <person name="Klenk H."/>
        </authorList>
    </citation>
    <scope>NUCLEOTIDE SEQUENCE [LARGE SCALE GENOMIC DNA]</scope>
    <source>
        <strain evidence="8">ATCC 9345 / DSM 20595 / CCUG 17215 / LMG 16163 / NBRC 15585 / NCTC 8452 / 11018</strain>
    </source>
</reference>
<feature type="region of interest" description="Disordered" evidence="3">
    <location>
        <begin position="684"/>
        <end position="724"/>
    </location>
</feature>
<feature type="chain" id="PRO_5039761413" evidence="2">
    <location>
        <begin position="33"/>
        <end position="756"/>
    </location>
</feature>